<reference evidence="2 3" key="1">
    <citation type="submission" date="2017-05" db="EMBL/GenBank/DDBJ databases">
        <title>Complete and WGS of Bordetella genogroups.</title>
        <authorList>
            <person name="Spilker T."/>
            <person name="LiPuma J."/>
        </authorList>
    </citation>
    <scope>NUCLEOTIDE SEQUENCE [LARGE SCALE GENOMIC DNA]</scope>
    <source>
        <strain evidence="2 3">AU19157</strain>
    </source>
</reference>
<dbReference type="Pfam" id="PF15887">
    <property type="entry name" value="Peptidase_Mx"/>
    <property type="match status" value="1"/>
</dbReference>
<dbReference type="KEGG" id="bgv:CAL12_13495"/>
<dbReference type="STRING" id="1416806.CAL12_13495"/>
<dbReference type="Proteomes" id="UP000194151">
    <property type="component" value="Chromosome"/>
</dbReference>
<evidence type="ECO:0000313" key="2">
    <source>
        <dbReference type="EMBL" id="ARP81726.1"/>
    </source>
</evidence>
<evidence type="ECO:0000313" key="3">
    <source>
        <dbReference type="Proteomes" id="UP000194151"/>
    </source>
</evidence>
<accession>A0A1W6YKW1</accession>
<organism evidence="2 3">
    <name type="scientific">Bordetella genomosp. 8</name>
    <dbReference type="NCBI Taxonomy" id="1416806"/>
    <lineage>
        <taxon>Bacteria</taxon>
        <taxon>Pseudomonadati</taxon>
        <taxon>Pseudomonadota</taxon>
        <taxon>Betaproteobacteria</taxon>
        <taxon>Burkholderiales</taxon>
        <taxon>Alcaligenaceae</taxon>
        <taxon>Bordetella</taxon>
    </lineage>
</organism>
<dbReference type="PIRSF" id="PIRSF012641">
    <property type="entry name" value="UCP012641"/>
    <property type="match status" value="1"/>
</dbReference>
<dbReference type="Pfam" id="PF10005">
    <property type="entry name" value="Zn_ribbon_DZR_6"/>
    <property type="match status" value="1"/>
</dbReference>
<sequence length="392" mass="44655">MFRSVNDQSMEASPVDEGLVTPRAYHCACGHRIFFRNSQCLACRRPLGYVPSRLRLFPLRPGPQTDTWRIIGEPEESSTVYRRCENFGLAAACNWLVEPEGGTYRNLCRACRLNRTIPDLSVARNLPLWQSLEAAKRRLVSQLIGLDLPVASKVSEDPQRGLAFDFLVSIPGQPRVLTGHDNGIITINLEEADDAVRERVRIQMREPYRTLLGHFRHEVGHYYWQRLVMGTAWEAPCRVVFGDERQDYGAALKANYDQGPPLDWPQRYVSAYASIHPFEDWAETWAHYLHLRDTLDTAESYGIASVTSDTEVTGFRAEDLWWPAAPNAESFLDMLKRWIGTTWIMNEMSRAMGLRDFYPFVLPQPAVAKLHFIHCVIFDPDGTGIPAREQGG</sequence>
<dbReference type="InterPro" id="IPR011201">
    <property type="entry name" value="Zinc-ribbon_6_bact"/>
</dbReference>
<gene>
    <name evidence="2" type="ORF">CAL12_13495</name>
</gene>
<protein>
    <recommendedName>
        <fullName evidence="1">Zinc-ribbon domain-containing protein</fullName>
    </recommendedName>
</protein>
<evidence type="ECO:0000259" key="1">
    <source>
        <dbReference type="Pfam" id="PF10005"/>
    </source>
</evidence>
<proteinExistence type="predicted"/>
<dbReference type="OrthoDB" id="256753at2"/>
<keyword evidence="3" id="KW-1185">Reference proteome</keyword>
<feature type="domain" description="Zinc-ribbon" evidence="1">
    <location>
        <begin position="25"/>
        <end position="121"/>
    </location>
</feature>
<dbReference type="EMBL" id="CP021108">
    <property type="protein sequence ID" value="ARP81726.1"/>
    <property type="molecule type" value="Genomic_DNA"/>
</dbReference>
<name>A0A1W6YKW1_9BORD</name>
<dbReference type="InterPro" id="IPR031321">
    <property type="entry name" value="UCP012641"/>
</dbReference>
<dbReference type="AlphaFoldDB" id="A0A1W6YKW1"/>